<organism evidence="3 4">
    <name type="scientific">Sodaliphilus pleomorphus</name>
    <dbReference type="NCBI Taxonomy" id="2606626"/>
    <lineage>
        <taxon>Bacteria</taxon>
        <taxon>Pseudomonadati</taxon>
        <taxon>Bacteroidota</taxon>
        <taxon>Bacteroidia</taxon>
        <taxon>Bacteroidales</taxon>
        <taxon>Muribaculaceae</taxon>
        <taxon>Sodaliphilus</taxon>
    </lineage>
</organism>
<comment type="caution">
    <text evidence="3">The sequence shown here is derived from an EMBL/GenBank/DDBJ whole genome shotgun (WGS) entry which is preliminary data.</text>
</comment>
<dbReference type="RefSeq" id="WP_154327446.1">
    <property type="nucleotide sequence ID" value="NZ_CP045696.1"/>
</dbReference>
<dbReference type="AlphaFoldDB" id="A0A6L5XFV3"/>
<dbReference type="InterPro" id="IPR011050">
    <property type="entry name" value="Pectin_lyase_fold/virulence"/>
</dbReference>
<reference evidence="3 4" key="1">
    <citation type="submission" date="2019-08" db="EMBL/GenBank/DDBJ databases">
        <title>In-depth cultivation of the pig gut microbiome towards novel bacterial diversity and tailored functional studies.</title>
        <authorList>
            <person name="Wylensek D."/>
            <person name="Hitch T.C.A."/>
            <person name="Clavel T."/>
        </authorList>
    </citation>
    <scope>NUCLEOTIDE SEQUENCE [LARGE SCALE GENOMIC DNA]</scope>
    <source>
        <strain evidence="3 4">Oil-RF-744-WCA-WT-10</strain>
    </source>
</reference>
<feature type="signal peptide" evidence="2">
    <location>
        <begin position="1"/>
        <end position="36"/>
    </location>
</feature>
<name>A0A6L5XFV3_9BACT</name>
<evidence type="ECO:0000313" key="3">
    <source>
        <dbReference type="EMBL" id="MSS18373.1"/>
    </source>
</evidence>
<protein>
    <submittedName>
        <fullName evidence="3">Uncharacterized protein</fullName>
    </submittedName>
</protein>
<sequence length="647" mass="70835">MHTIITAFSQRRPARCAACLAAVAALLLAPATGVQAATIVVDRVITGSYSIPDGSTVTFKAGGKFKNCRISGARVRVVPGGTRTIFDNCTFAGSFSNSELSATNFGAVPDMDSVPSTWTYRTGASTVMRASVYRYRGTDNGAALASMGAFCSNGVNLTLHINGKFYTRINQQGSHNAIAIDNAEGVTIEGGTLLMGFKMWSCRRMTFKGISIVGETTAHDFPPIYYNADQYKAGSAWDKFWRAAGYTHDGEVWTNASTGERIDLKYLYNIKRGLSLVGLGNEAFLIGANPHYLPSTDITIDGCRVSMRTLGVMTAADPSAHNWRATRLSVTNCHFDHIYYQPIALHSGYNHIAHCTADYVFQPVDMSTYAHNTLVDDFKATRCGIGPKQENHSGSDESHDNELRNCSFAITDDIYLPDVMYEMLWVRQGRADDCFKLTNCKFSFTSTKKWFRGLMILTHKAIVSNCQFTFNVKDPYVRAKDPAISGQAPDVNWIVNGYNAEPQRPDITLDNVRFVLGTTSRVQDVFFKIKNLKATAVTVEGNGTADNYFDHTRTIDVNKCRFDLPCQAIVAAGSNTALVTGTGNTFKVARGAKSLFPTGLKSQAFERNNTIGSQATAPARSKAKPTSSKPGRSRVPQRAVTSSKWHF</sequence>
<keyword evidence="4" id="KW-1185">Reference proteome</keyword>
<dbReference type="Proteomes" id="UP000483362">
    <property type="component" value="Unassembled WGS sequence"/>
</dbReference>
<dbReference type="EMBL" id="VULT01000020">
    <property type="protein sequence ID" value="MSS18373.1"/>
    <property type="molecule type" value="Genomic_DNA"/>
</dbReference>
<feature type="chain" id="PRO_5026994468" evidence="2">
    <location>
        <begin position="37"/>
        <end position="647"/>
    </location>
</feature>
<proteinExistence type="predicted"/>
<evidence type="ECO:0000256" key="1">
    <source>
        <dbReference type="SAM" id="MobiDB-lite"/>
    </source>
</evidence>
<evidence type="ECO:0000256" key="2">
    <source>
        <dbReference type="SAM" id="SignalP"/>
    </source>
</evidence>
<feature type="region of interest" description="Disordered" evidence="1">
    <location>
        <begin position="611"/>
        <end position="647"/>
    </location>
</feature>
<keyword evidence="2" id="KW-0732">Signal</keyword>
<accession>A0A6L5XFV3</accession>
<dbReference type="SUPFAM" id="SSF51126">
    <property type="entry name" value="Pectin lyase-like"/>
    <property type="match status" value="1"/>
</dbReference>
<evidence type="ECO:0000313" key="4">
    <source>
        <dbReference type="Proteomes" id="UP000483362"/>
    </source>
</evidence>
<gene>
    <name evidence="3" type="ORF">FYJ29_11470</name>
</gene>